<dbReference type="SUPFAM" id="SSF50978">
    <property type="entry name" value="WD40 repeat-like"/>
    <property type="match status" value="1"/>
</dbReference>
<dbReference type="InterPro" id="IPR019775">
    <property type="entry name" value="WD40_repeat_CS"/>
</dbReference>
<dbReference type="PROSITE" id="PS50294">
    <property type="entry name" value="WD_REPEATS_REGION"/>
    <property type="match status" value="1"/>
</dbReference>
<comment type="caution">
    <text evidence="4">The sequence shown here is derived from an EMBL/GenBank/DDBJ whole genome shotgun (WGS) entry which is preliminary data.</text>
</comment>
<dbReference type="PROSITE" id="PS50082">
    <property type="entry name" value="WD_REPEATS_2"/>
    <property type="match status" value="3"/>
</dbReference>
<dbReference type="PRINTS" id="PR00320">
    <property type="entry name" value="GPROTEINBRPT"/>
</dbReference>
<dbReference type="Proteomes" id="UP001489004">
    <property type="component" value="Unassembled WGS sequence"/>
</dbReference>
<reference evidence="4 5" key="1">
    <citation type="journal article" date="2024" name="Nat. Commun.">
        <title>Phylogenomics reveals the evolutionary origins of lichenization in chlorophyte algae.</title>
        <authorList>
            <person name="Puginier C."/>
            <person name="Libourel C."/>
            <person name="Otte J."/>
            <person name="Skaloud P."/>
            <person name="Haon M."/>
            <person name="Grisel S."/>
            <person name="Petersen M."/>
            <person name="Berrin J.G."/>
            <person name="Delaux P.M."/>
            <person name="Dal Grande F."/>
            <person name="Keller J."/>
        </authorList>
    </citation>
    <scope>NUCLEOTIDE SEQUENCE [LARGE SCALE GENOMIC DNA]</scope>
    <source>
        <strain evidence="4 5">SAG 2043</strain>
    </source>
</reference>
<dbReference type="EMBL" id="JALJOR010000016">
    <property type="protein sequence ID" value="KAK9805222.1"/>
    <property type="molecule type" value="Genomic_DNA"/>
</dbReference>
<evidence type="ECO:0000256" key="1">
    <source>
        <dbReference type="ARBA" id="ARBA00022574"/>
    </source>
</evidence>
<dbReference type="SMART" id="SM00320">
    <property type="entry name" value="WD40"/>
    <property type="match status" value="5"/>
</dbReference>
<dbReference type="InterPro" id="IPR020472">
    <property type="entry name" value="WD40_PAC1"/>
</dbReference>
<evidence type="ECO:0000256" key="2">
    <source>
        <dbReference type="ARBA" id="ARBA00022737"/>
    </source>
</evidence>
<evidence type="ECO:0000256" key="3">
    <source>
        <dbReference type="PROSITE-ProRule" id="PRU00221"/>
    </source>
</evidence>
<dbReference type="AlphaFoldDB" id="A0AAW1P989"/>
<dbReference type="PANTHER" id="PTHR19869">
    <property type="entry name" value="SPERMATID WD-REPEAT PROTEIN"/>
    <property type="match status" value="1"/>
</dbReference>
<keyword evidence="5" id="KW-1185">Reference proteome</keyword>
<keyword evidence="2" id="KW-0677">Repeat</keyword>
<feature type="repeat" description="WD" evidence="3">
    <location>
        <begin position="82"/>
        <end position="123"/>
    </location>
</feature>
<protein>
    <submittedName>
        <fullName evidence="4">Uncharacterized protein</fullName>
    </submittedName>
</protein>
<accession>A0AAW1P989</accession>
<dbReference type="InterPro" id="IPR015943">
    <property type="entry name" value="WD40/YVTN_repeat-like_dom_sf"/>
</dbReference>
<organism evidence="4 5">
    <name type="scientific">[Myrmecia] bisecta</name>
    <dbReference type="NCBI Taxonomy" id="41462"/>
    <lineage>
        <taxon>Eukaryota</taxon>
        <taxon>Viridiplantae</taxon>
        <taxon>Chlorophyta</taxon>
        <taxon>core chlorophytes</taxon>
        <taxon>Trebouxiophyceae</taxon>
        <taxon>Trebouxiales</taxon>
        <taxon>Trebouxiaceae</taxon>
        <taxon>Myrmecia</taxon>
    </lineage>
</organism>
<dbReference type="InterPro" id="IPR040066">
    <property type="entry name" value="WDR31"/>
</dbReference>
<gene>
    <name evidence="4" type="ORF">WJX72_006928</name>
</gene>
<feature type="repeat" description="WD" evidence="3">
    <location>
        <begin position="40"/>
        <end position="81"/>
    </location>
</feature>
<evidence type="ECO:0000313" key="4">
    <source>
        <dbReference type="EMBL" id="KAK9805222.1"/>
    </source>
</evidence>
<feature type="repeat" description="WD" evidence="3">
    <location>
        <begin position="235"/>
        <end position="263"/>
    </location>
</feature>
<dbReference type="PANTHER" id="PTHR19869:SF1">
    <property type="entry name" value="WD REPEAT-CONTAINING PROTEIN 31"/>
    <property type="match status" value="1"/>
</dbReference>
<dbReference type="InterPro" id="IPR001680">
    <property type="entry name" value="WD40_rpt"/>
</dbReference>
<dbReference type="InterPro" id="IPR036322">
    <property type="entry name" value="WD40_repeat_dom_sf"/>
</dbReference>
<dbReference type="Gene3D" id="2.130.10.10">
    <property type="entry name" value="YVTN repeat-like/Quinoprotein amine dehydrogenase"/>
    <property type="match status" value="2"/>
</dbReference>
<dbReference type="PROSITE" id="PS00678">
    <property type="entry name" value="WD_REPEATS_1"/>
    <property type="match status" value="1"/>
</dbReference>
<keyword evidence="1 3" id="KW-0853">WD repeat</keyword>
<name>A0AAW1P989_9CHLO</name>
<dbReference type="Pfam" id="PF00400">
    <property type="entry name" value="WD40"/>
    <property type="match status" value="3"/>
</dbReference>
<evidence type="ECO:0000313" key="5">
    <source>
        <dbReference type="Proteomes" id="UP001489004"/>
    </source>
</evidence>
<proteinExistence type="predicted"/>
<sequence>MGNFCSFAAKLSTSQEVVSCGEDGSIALLDWQQAAVVQCWRGHERSVNRVAWVPSCQGVASASRDTSVRLWHVDKPEAVLTCRGHVLSVTGLAAFDELGWICSGARDCSMRLWDLSTGQQLSCSTLASNMVTFMRAIPGEPAVLQSSEDLQLRVWDLRTMQPAQATDPPHVNIPLCCDCSPDGLYFVTSCNGFDGSGCEAPALGSMSMAAAGPGNAAGDCSSGLRDEFGSSATGSSSGLRVASGSTDRTVRIWDAGTGQQLAQERLPAGHDDAAVTALAVLQRSNAGLGSAHQSTSVQSSTQHEHSTPSTCLCAATFAGDLQIWNSEAIAAADGLSGSVRLNALATTCS</sequence>